<keyword evidence="2" id="KW-1185">Reference proteome</keyword>
<comment type="caution">
    <text evidence="1">The sequence shown here is derived from an EMBL/GenBank/DDBJ whole genome shotgun (WGS) entry which is preliminary data.</text>
</comment>
<gene>
    <name evidence="1" type="ORF">INT44_005521</name>
</gene>
<protein>
    <submittedName>
        <fullName evidence="1">Uncharacterized protein</fullName>
    </submittedName>
</protein>
<organism evidence="1 2">
    <name type="scientific">Umbelopsis vinacea</name>
    <dbReference type="NCBI Taxonomy" id="44442"/>
    <lineage>
        <taxon>Eukaryota</taxon>
        <taxon>Fungi</taxon>
        <taxon>Fungi incertae sedis</taxon>
        <taxon>Mucoromycota</taxon>
        <taxon>Mucoromycotina</taxon>
        <taxon>Umbelopsidomycetes</taxon>
        <taxon>Umbelopsidales</taxon>
        <taxon>Umbelopsidaceae</taxon>
        <taxon>Umbelopsis</taxon>
    </lineage>
</organism>
<accession>A0A8H7QAJ6</accession>
<dbReference type="Proteomes" id="UP000612746">
    <property type="component" value="Unassembled WGS sequence"/>
</dbReference>
<dbReference type="OrthoDB" id="2352470at2759"/>
<evidence type="ECO:0000313" key="2">
    <source>
        <dbReference type="Proteomes" id="UP000612746"/>
    </source>
</evidence>
<sequence>MSVPEENQTYRWGFLFENVHFTPFDSVNNQLIEMEYQARGAHYSHNIDIVDSNLKYPAKIYFGVAQTHLRMPGTRYYVQRREIKIQSPTVAPAASPMAPAPNGQHIAVDQMYYAIPMGVWTRDELSKLGLGAIFQTPTLSVQWQECIAQLYQVSATPINLLDGQLQRK</sequence>
<evidence type="ECO:0000313" key="1">
    <source>
        <dbReference type="EMBL" id="KAG2187831.1"/>
    </source>
</evidence>
<dbReference type="AlphaFoldDB" id="A0A8H7QAJ6"/>
<name>A0A8H7QAJ6_9FUNG</name>
<reference evidence="1" key="1">
    <citation type="submission" date="2020-12" db="EMBL/GenBank/DDBJ databases">
        <title>Metabolic potential, ecology and presence of endohyphal bacteria is reflected in genomic diversity of Mucoromycotina.</title>
        <authorList>
            <person name="Muszewska A."/>
            <person name="Okrasinska A."/>
            <person name="Steczkiewicz K."/>
            <person name="Drgas O."/>
            <person name="Orlowska M."/>
            <person name="Perlinska-Lenart U."/>
            <person name="Aleksandrzak-Piekarczyk T."/>
            <person name="Szatraj K."/>
            <person name="Zielenkiewicz U."/>
            <person name="Pilsyk S."/>
            <person name="Malc E."/>
            <person name="Mieczkowski P."/>
            <person name="Kruszewska J.S."/>
            <person name="Biernat P."/>
            <person name="Pawlowska J."/>
        </authorList>
    </citation>
    <scope>NUCLEOTIDE SEQUENCE</scope>
    <source>
        <strain evidence="1">WA0000051536</strain>
    </source>
</reference>
<proteinExistence type="predicted"/>
<dbReference type="EMBL" id="JAEPRA010000003">
    <property type="protein sequence ID" value="KAG2187831.1"/>
    <property type="molecule type" value="Genomic_DNA"/>
</dbReference>